<dbReference type="EMBL" id="JABBMI010000058">
    <property type="protein sequence ID" value="NMK54435.1"/>
    <property type="molecule type" value="Genomic_DNA"/>
</dbReference>
<evidence type="ECO:0000313" key="5">
    <source>
        <dbReference type="Proteomes" id="UP000550736"/>
    </source>
</evidence>
<dbReference type="Proteomes" id="UP000550736">
    <property type="component" value="Unassembled WGS sequence"/>
</dbReference>
<dbReference type="Pfam" id="PF01248">
    <property type="entry name" value="Ribosomal_L7Ae"/>
    <property type="match status" value="1"/>
</dbReference>
<dbReference type="InterPro" id="IPR029064">
    <property type="entry name" value="Ribosomal_eL30-like_sf"/>
</dbReference>
<evidence type="ECO:0000313" key="2">
    <source>
        <dbReference type="EMBL" id="NMK54435.1"/>
    </source>
</evidence>
<dbReference type="Proteomes" id="UP000538955">
    <property type="component" value="Unassembled WGS sequence"/>
</dbReference>
<dbReference type="InterPro" id="IPR004038">
    <property type="entry name" value="Ribosomal_eL8/eL30/eS12/Gad45"/>
</dbReference>
<reference evidence="4 5" key="1">
    <citation type="submission" date="2020-04" db="EMBL/GenBank/DDBJ databases">
        <title>The Epidemiology and Molecular Characteristics of Linezolid-Resistant Staphylococcus capitis in Huashan Hospital, Shanghai.</title>
        <authorList>
            <person name="Ding L."/>
            <person name="Li P."/>
            <person name="Yang Y."/>
            <person name="Lin D."/>
            <person name="Xu X."/>
        </authorList>
    </citation>
    <scope>NUCLEOTIDE SEQUENCE [LARGE SCALE GENOMIC DNA]</scope>
    <source>
        <strain evidence="3 5">12-86</strain>
        <strain evidence="2 4">17-84</strain>
    </source>
</reference>
<protein>
    <recommendedName>
        <fullName evidence="1">Ribosomal protein eL8/eL30/eS12/Gadd45 domain-containing protein</fullName>
    </recommendedName>
</protein>
<dbReference type="RefSeq" id="WP_030064802.1">
    <property type="nucleotide sequence ID" value="NZ_AP014956.1"/>
</dbReference>
<dbReference type="AlphaFoldDB" id="A0A7X9ZHJ0"/>
<dbReference type="Gene3D" id="3.30.1330.30">
    <property type="match status" value="1"/>
</dbReference>
<dbReference type="EMBL" id="JABBLX010000001">
    <property type="protein sequence ID" value="NMK96827.1"/>
    <property type="molecule type" value="Genomic_DNA"/>
</dbReference>
<accession>A0A7X9ZHJ0</accession>
<proteinExistence type="predicted"/>
<feature type="domain" description="Ribosomal protein eL8/eL30/eS12/Gadd45" evidence="1">
    <location>
        <begin position="6"/>
        <end position="95"/>
    </location>
</feature>
<evidence type="ECO:0000313" key="4">
    <source>
        <dbReference type="Proteomes" id="UP000538955"/>
    </source>
</evidence>
<dbReference type="SUPFAM" id="SSF55315">
    <property type="entry name" value="L30e-like"/>
    <property type="match status" value="1"/>
</dbReference>
<sequence length="105" mass="11485">MIKDQIFNFLGLAMRAGKVKSGESVILNDIKTNKIKLVIVATDASDNALKVMKDKCNSNQVPLRNFGTRAELGGALGKGERVNIGVTDNGFAKKLLSMIDEYRKE</sequence>
<name>A0A7X9ZHJ0_STACP</name>
<keyword evidence="4" id="KW-1185">Reference proteome</keyword>
<comment type="caution">
    <text evidence="3">The sequence shown here is derived from an EMBL/GenBank/DDBJ whole genome shotgun (WGS) entry which is preliminary data.</text>
</comment>
<evidence type="ECO:0000259" key="1">
    <source>
        <dbReference type="Pfam" id="PF01248"/>
    </source>
</evidence>
<gene>
    <name evidence="3" type="ORF">HHM13_01755</name>
    <name evidence="2" type="ORF">HHM24_06635</name>
</gene>
<evidence type="ECO:0000313" key="3">
    <source>
        <dbReference type="EMBL" id="NMK96827.1"/>
    </source>
</evidence>
<organism evidence="3 5">
    <name type="scientific">Staphylococcus capitis</name>
    <dbReference type="NCBI Taxonomy" id="29388"/>
    <lineage>
        <taxon>Bacteria</taxon>
        <taxon>Bacillati</taxon>
        <taxon>Bacillota</taxon>
        <taxon>Bacilli</taxon>
        <taxon>Bacillales</taxon>
        <taxon>Staphylococcaceae</taxon>
        <taxon>Staphylococcus</taxon>
    </lineage>
</organism>